<dbReference type="SUPFAM" id="SSF53067">
    <property type="entry name" value="Actin-like ATPase domain"/>
    <property type="match status" value="1"/>
</dbReference>
<dbReference type="GO" id="GO:0004340">
    <property type="term" value="F:glucokinase activity"/>
    <property type="evidence" value="ECO:0007669"/>
    <property type="project" value="UniProtKB-EC"/>
</dbReference>
<dbReference type="InterPro" id="IPR004654">
    <property type="entry name" value="ROK_glcA"/>
</dbReference>
<keyword evidence="6" id="KW-0418">Kinase</keyword>
<reference evidence="9 10" key="1">
    <citation type="journal article" date="2021" name="ISME Commun">
        <title>Automated analysis of genomic sequences facilitates high-throughput and comprehensive description of bacteria.</title>
        <authorList>
            <person name="Hitch T.C.A."/>
        </authorList>
    </citation>
    <scope>NUCLEOTIDE SEQUENCE [LARGE SCALE GENOMIC DNA]</scope>
    <source>
        <strain evidence="9 10">Sanger_109</strain>
    </source>
</reference>
<evidence type="ECO:0000256" key="3">
    <source>
        <dbReference type="ARBA" id="ARBA00014701"/>
    </source>
</evidence>
<dbReference type="Gene3D" id="3.30.420.40">
    <property type="match status" value="2"/>
</dbReference>
<dbReference type="EC" id="2.7.1.2" evidence="2"/>
<evidence type="ECO:0000256" key="4">
    <source>
        <dbReference type="ARBA" id="ARBA00022679"/>
    </source>
</evidence>
<keyword evidence="10" id="KW-1185">Reference proteome</keyword>
<comment type="caution">
    <text evidence="9">The sequence shown here is derived from an EMBL/GenBank/DDBJ whole genome shotgun (WGS) entry which is preliminary data.</text>
</comment>
<evidence type="ECO:0000313" key="10">
    <source>
        <dbReference type="Proteomes" id="UP001652442"/>
    </source>
</evidence>
<evidence type="ECO:0000256" key="5">
    <source>
        <dbReference type="ARBA" id="ARBA00022741"/>
    </source>
</evidence>
<dbReference type="PANTHER" id="PTHR18964:SF149">
    <property type="entry name" value="BIFUNCTIONAL UDP-N-ACETYLGLUCOSAMINE 2-EPIMERASE_N-ACETYLMANNOSAMINE KINASE"/>
    <property type="match status" value="1"/>
</dbReference>
<dbReference type="RefSeq" id="WP_158425672.1">
    <property type="nucleotide sequence ID" value="NZ_JAOQJQ010000005.1"/>
</dbReference>
<evidence type="ECO:0000256" key="6">
    <source>
        <dbReference type="ARBA" id="ARBA00022777"/>
    </source>
</evidence>
<evidence type="ECO:0000256" key="1">
    <source>
        <dbReference type="ARBA" id="ARBA00006479"/>
    </source>
</evidence>
<keyword evidence="5" id="KW-0547">Nucleotide-binding</keyword>
<gene>
    <name evidence="9" type="ORF">OCV88_11865</name>
</gene>
<comment type="similarity">
    <text evidence="1">Belongs to the ROK (NagC/XylR) family.</text>
</comment>
<evidence type="ECO:0000256" key="8">
    <source>
        <dbReference type="ARBA" id="ARBA00032386"/>
    </source>
</evidence>
<keyword evidence="4 9" id="KW-0808">Transferase</keyword>
<dbReference type="InterPro" id="IPR000600">
    <property type="entry name" value="ROK"/>
</dbReference>
<dbReference type="PROSITE" id="PS01125">
    <property type="entry name" value="ROK"/>
    <property type="match status" value="1"/>
</dbReference>
<dbReference type="InterPro" id="IPR043129">
    <property type="entry name" value="ATPase_NBD"/>
</dbReference>
<organism evidence="9 10">
    <name type="scientific">Brotonthovivens ammoniilytica</name>
    <dbReference type="NCBI Taxonomy" id="2981725"/>
    <lineage>
        <taxon>Bacteria</taxon>
        <taxon>Bacillati</taxon>
        <taxon>Bacillota</taxon>
        <taxon>Clostridia</taxon>
        <taxon>Lachnospirales</taxon>
        <taxon>Lachnospiraceae</taxon>
        <taxon>Brotonthovivens</taxon>
    </lineage>
</organism>
<dbReference type="EMBL" id="JAOQJQ010000005">
    <property type="protein sequence ID" value="MCU6763015.1"/>
    <property type="molecule type" value="Genomic_DNA"/>
</dbReference>
<sequence length="314" mass="33084">MKKYALGVDIGGTTIKMGLFTTEGKLLEKWEIKTRTQQDGSFILSDIAVSAKNKLKEKGIELEGVEGIGMGVPGPVDEHGTVLRCVNLGWGVFNVEDAMSELMGGIRAQAGNDANVAALGEMWKGGGEGYQNVVMVTLGTGVGGGIIVNGKIVAGADGAGGEIGHFQMKKDETEICGCGKRGCLEQYASARGIARMGRLKLEADQRESVLRDAETLTAKAIFDAARQKDEVALELVEELGEMLGTALSFIGSVTNPEVFVIGGGVSKAGTIVTDVIQKYYEKYAFHAAAKTPFALAKLGNDAGIYGSVKMILQV</sequence>
<evidence type="ECO:0000256" key="2">
    <source>
        <dbReference type="ARBA" id="ARBA00012323"/>
    </source>
</evidence>
<accession>A0ABT2TLC9</accession>
<name>A0ABT2TLC9_9FIRM</name>
<protein>
    <recommendedName>
        <fullName evidence="3">Glucokinase</fullName>
        <ecNumber evidence="2">2.7.1.2</ecNumber>
    </recommendedName>
    <alternativeName>
        <fullName evidence="8">Glucose kinase</fullName>
    </alternativeName>
</protein>
<proteinExistence type="inferred from homology"/>
<evidence type="ECO:0000256" key="7">
    <source>
        <dbReference type="ARBA" id="ARBA00022840"/>
    </source>
</evidence>
<dbReference type="Proteomes" id="UP001652442">
    <property type="component" value="Unassembled WGS sequence"/>
</dbReference>
<keyword evidence="7" id="KW-0067">ATP-binding</keyword>
<dbReference type="NCBIfam" id="TIGR00744">
    <property type="entry name" value="ROK_glcA_fam"/>
    <property type="match status" value="1"/>
</dbReference>
<dbReference type="Pfam" id="PF00480">
    <property type="entry name" value="ROK"/>
    <property type="match status" value="1"/>
</dbReference>
<evidence type="ECO:0000313" key="9">
    <source>
        <dbReference type="EMBL" id="MCU6763015.1"/>
    </source>
</evidence>
<dbReference type="PANTHER" id="PTHR18964">
    <property type="entry name" value="ROK (REPRESSOR, ORF, KINASE) FAMILY"/>
    <property type="match status" value="1"/>
</dbReference>
<dbReference type="InterPro" id="IPR049874">
    <property type="entry name" value="ROK_cs"/>
</dbReference>